<sequence>MASMSAFTGKHFSDIAHLRQSITDILTTPIGSRVMRREYGLVNNSGFHTFTGIFPIRFCHSAGPVLCTDSPLQSTATVTGISRISNS</sequence>
<proteinExistence type="predicted"/>
<reference evidence="1" key="1">
    <citation type="submission" date="2019-02" db="EMBL/GenBank/DDBJ databases">
        <authorList>
            <person name="Gruber-Vodicka R. H."/>
            <person name="Seah K. B. B."/>
        </authorList>
    </citation>
    <scope>NUCLEOTIDE SEQUENCE</scope>
    <source>
        <strain evidence="1">BECK_BZ125</strain>
    </source>
</reference>
<organism evidence="1">
    <name type="scientific">Candidatus Kentrum sp. TC</name>
    <dbReference type="NCBI Taxonomy" id="2126339"/>
    <lineage>
        <taxon>Bacteria</taxon>
        <taxon>Pseudomonadati</taxon>
        <taxon>Pseudomonadota</taxon>
        <taxon>Gammaproteobacteria</taxon>
        <taxon>Candidatus Kentrum</taxon>
    </lineage>
</organism>
<dbReference type="EMBL" id="CAADFT010000098">
    <property type="protein sequence ID" value="VFK47931.1"/>
    <property type="molecule type" value="Genomic_DNA"/>
</dbReference>
<protein>
    <submittedName>
        <fullName evidence="1">Uncharacterized protein</fullName>
    </submittedName>
</protein>
<gene>
    <name evidence="1" type="ORF">BECKTC1821E_GA0114239_10984</name>
</gene>
<dbReference type="AlphaFoldDB" id="A0A450Z2A8"/>
<accession>A0A450Z2A8</accession>
<name>A0A450Z2A8_9GAMM</name>
<evidence type="ECO:0000313" key="1">
    <source>
        <dbReference type="EMBL" id="VFK47931.1"/>
    </source>
</evidence>
<dbReference type="SUPFAM" id="SSF160719">
    <property type="entry name" value="gpW/gp25-like"/>
    <property type="match status" value="1"/>
</dbReference>
<dbReference type="Gene3D" id="3.10.450.40">
    <property type="match status" value="1"/>
</dbReference>